<evidence type="ECO:0000313" key="9">
    <source>
        <dbReference type="Proteomes" id="UP001595886"/>
    </source>
</evidence>
<evidence type="ECO:0000256" key="4">
    <source>
        <dbReference type="ARBA" id="ARBA00023139"/>
    </source>
</evidence>
<name>A0ABV9QNS8_9GAMM</name>
<dbReference type="PROSITE" id="PS51257">
    <property type="entry name" value="PROKAR_LIPOPROTEIN"/>
    <property type="match status" value="1"/>
</dbReference>
<evidence type="ECO:0000256" key="1">
    <source>
        <dbReference type="ARBA" id="ARBA00004459"/>
    </source>
</evidence>
<reference evidence="9" key="1">
    <citation type="journal article" date="2019" name="Int. J. Syst. Evol. Microbiol.">
        <title>The Global Catalogue of Microorganisms (GCM) 10K type strain sequencing project: providing services to taxonomists for standard genome sequencing and annotation.</title>
        <authorList>
            <consortium name="The Broad Institute Genomics Platform"/>
            <consortium name="The Broad Institute Genome Sequencing Center for Infectious Disease"/>
            <person name="Wu L."/>
            <person name="Ma J."/>
        </authorList>
    </citation>
    <scope>NUCLEOTIDE SEQUENCE [LARGE SCALE GENOMIC DNA]</scope>
    <source>
        <strain evidence="9">CCUG 30340</strain>
    </source>
</reference>
<keyword evidence="3" id="KW-0472">Membrane</keyword>
<gene>
    <name evidence="8" type="ORF">ACFO6Q_00430</name>
</gene>
<sequence length="47" mass="4780">MSRHLVRAVPFVLVALLLAGCGNKGDLVKPTPPAPAPAPPAQDAGQH</sequence>
<organism evidence="8 9">
    <name type="scientific">Dokdonella ginsengisoli</name>
    <dbReference type="NCBI Taxonomy" id="363846"/>
    <lineage>
        <taxon>Bacteria</taxon>
        <taxon>Pseudomonadati</taxon>
        <taxon>Pseudomonadota</taxon>
        <taxon>Gammaproteobacteria</taxon>
        <taxon>Lysobacterales</taxon>
        <taxon>Rhodanobacteraceae</taxon>
        <taxon>Dokdonella</taxon>
    </lineage>
</organism>
<accession>A0ABV9QNS8</accession>
<dbReference type="RefSeq" id="WP_380018501.1">
    <property type="nucleotide sequence ID" value="NZ_JBHSHD010000002.1"/>
</dbReference>
<keyword evidence="5" id="KW-0998">Cell outer membrane</keyword>
<dbReference type="EMBL" id="JBHSHD010000002">
    <property type="protein sequence ID" value="MFC4818771.1"/>
    <property type="molecule type" value="Genomic_DNA"/>
</dbReference>
<evidence type="ECO:0000256" key="5">
    <source>
        <dbReference type="ARBA" id="ARBA00023237"/>
    </source>
</evidence>
<dbReference type="Proteomes" id="UP001595886">
    <property type="component" value="Unassembled WGS sequence"/>
</dbReference>
<protein>
    <submittedName>
        <fullName evidence="8">Lipoprotein</fullName>
    </submittedName>
</protein>
<dbReference type="InterPro" id="IPR032831">
    <property type="entry name" value="LptM_cons"/>
</dbReference>
<evidence type="ECO:0000256" key="7">
    <source>
        <dbReference type="SAM" id="MobiDB-lite"/>
    </source>
</evidence>
<feature type="compositionally biased region" description="Pro residues" evidence="7">
    <location>
        <begin position="30"/>
        <end position="40"/>
    </location>
</feature>
<keyword evidence="4" id="KW-0564">Palmitate</keyword>
<keyword evidence="9" id="KW-1185">Reference proteome</keyword>
<keyword evidence="2" id="KW-0732">Signal</keyword>
<evidence type="ECO:0000256" key="3">
    <source>
        <dbReference type="ARBA" id="ARBA00023136"/>
    </source>
</evidence>
<comment type="subcellular location">
    <subcellularLocation>
        <location evidence="1">Cell outer membrane</location>
        <topology evidence="1">Lipid-anchor</topology>
    </subcellularLocation>
</comment>
<proteinExistence type="predicted"/>
<evidence type="ECO:0000313" key="8">
    <source>
        <dbReference type="EMBL" id="MFC4818771.1"/>
    </source>
</evidence>
<feature type="region of interest" description="Disordered" evidence="7">
    <location>
        <begin position="25"/>
        <end position="47"/>
    </location>
</feature>
<evidence type="ECO:0000256" key="2">
    <source>
        <dbReference type="ARBA" id="ARBA00022729"/>
    </source>
</evidence>
<comment type="caution">
    <text evidence="8">The sequence shown here is derived from an EMBL/GenBank/DDBJ whole genome shotgun (WGS) entry which is preliminary data.</text>
</comment>
<dbReference type="NCBIfam" id="NF047847">
    <property type="entry name" value="SS_mature_LptM"/>
    <property type="match status" value="1"/>
</dbReference>
<evidence type="ECO:0000256" key="6">
    <source>
        <dbReference type="ARBA" id="ARBA00023288"/>
    </source>
</evidence>
<keyword evidence="6 8" id="KW-0449">Lipoprotein</keyword>